<gene>
    <name evidence="1" type="ORF">HPB47_020583</name>
</gene>
<keyword evidence="2" id="KW-1185">Reference proteome</keyword>
<name>A0AC60QF61_IXOPE</name>
<evidence type="ECO:0000313" key="1">
    <source>
        <dbReference type="EMBL" id="KAG0432715.1"/>
    </source>
</evidence>
<proteinExistence type="predicted"/>
<organism evidence="1 2">
    <name type="scientific">Ixodes persulcatus</name>
    <name type="common">Taiga tick</name>
    <dbReference type="NCBI Taxonomy" id="34615"/>
    <lineage>
        <taxon>Eukaryota</taxon>
        <taxon>Metazoa</taxon>
        <taxon>Ecdysozoa</taxon>
        <taxon>Arthropoda</taxon>
        <taxon>Chelicerata</taxon>
        <taxon>Arachnida</taxon>
        <taxon>Acari</taxon>
        <taxon>Parasitiformes</taxon>
        <taxon>Ixodida</taxon>
        <taxon>Ixodoidea</taxon>
        <taxon>Ixodidae</taxon>
        <taxon>Ixodinae</taxon>
        <taxon>Ixodes</taxon>
    </lineage>
</organism>
<accession>A0AC60QF61</accession>
<dbReference type="EMBL" id="JABSTQ010009124">
    <property type="protein sequence ID" value="KAG0432715.1"/>
    <property type="molecule type" value="Genomic_DNA"/>
</dbReference>
<sequence length="1074" mass="113834">MEYKILLPPLPDGKLLENSLILHGDPSARPYRIDDFGPALKKIINPNELASLGAYQYNHVWLLTYLSPFQADDSDTCCAALSDQLRAPSPPSREASTLTTMHPKRLLLPLVLVTTVLLLPGPADATLGLAAMGAILAPAALLALPGGPLLLGLGAVGLKFVIASRLLSLLCGWIHSRTDRGITLKKEFVHIPARDMAHQPPDVATPAAGLAHSPPAFTIPKAAPQPAPVLSFPASPFSLPYPYAAPQSNLDKSFNTRYSSPLAAAGVAKSSVPSASFFIGRHEVRPSPKTSFPPILQDNGFVVPSSGIIFTSVPEAAPASRHGLVEHHGPVALKGQKTQPATGGTFDQILRIAQSPAVSTLVSNNPDLVVRFLQGIAGVSSRQTAIGTAHSNAGLTVSKIGAGDIEALLNFVRQDPNLVRNIVRADPGFVPSLVNNIIGVSNDGQGSSLPPPPPPPPPPSFSDSPTKDRSNDGTNRTSSELSDDKIPANVPIDSPRPSAPHPDLVLNAEKQETSPVSVSRPLFASSPSVKGAGFVGAPQNTYSLVGYPSTFYTVPNHRPSPYEAYGFPADIPQPLPAVFSSSPWNVATILGLFNASQPKTDRAQATFLENKNERNQEFNQNKQSSVELPVQRPSQRRWPIGSYKVPEEPSKDARPQGSYGAPVVEEPSEDTLPSGSYGVSSVEEPKENDPPSPAYGTSRVEIPSRDIPAASGYGIPPAEEPSEDELPTGGYGTPPIEQPSEKTRPAGSYGVPPVEESIEETLPPVEEHSNGVRPAGGYGISPEVLPSEDPLPESGYGVGPAELPNKEQVSGYGSPPIQPVTRPGHISSYPTPPGDRDASPDEDVKVVTSPPLGQEIPTSGASSDDIYQDKPGNEADHTSGASTTDVQGTHDDPIKEAAKPPAVRPVFVPVTGKFRFDAIKSILGVARNAAGFPANVYDPVAFWAQANKGTGGTADASAPEARRRRRRSAKEPADEAEAVVDEYLDVVRTVDSRKCVFKMICFIGANNTSFGRYGDNVSYLFRNVGSYLSGSEIASDYSRAYETGRTHGGEGCRIKYNTCPMSVVDLVMLSTNFS</sequence>
<evidence type="ECO:0000313" key="2">
    <source>
        <dbReference type="Proteomes" id="UP000805193"/>
    </source>
</evidence>
<reference evidence="1 2" key="1">
    <citation type="journal article" date="2020" name="Cell">
        <title>Large-Scale Comparative Analyses of Tick Genomes Elucidate Their Genetic Diversity and Vector Capacities.</title>
        <authorList>
            <consortium name="Tick Genome and Microbiome Consortium (TIGMIC)"/>
            <person name="Jia N."/>
            <person name="Wang J."/>
            <person name="Shi W."/>
            <person name="Du L."/>
            <person name="Sun Y."/>
            <person name="Zhan W."/>
            <person name="Jiang J.F."/>
            <person name="Wang Q."/>
            <person name="Zhang B."/>
            <person name="Ji P."/>
            <person name="Bell-Sakyi L."/>
            <person name="Cui X.M."/>
            <person name="Yuan T.T."/>
            <person name="Jiang B.G."/>
            <person name="Yang W.F."/>
            <person name="Lam T.T."/>
            <person name="Chang Q.C."/>
            <person name="Ding S.J."/>
            <person name="Wang X.J."/>
            <person name="Zhu J.G."/>
            <person name="Ruan X.D."/>
            <person name="Zhao L."/>
            <person name="Wei J.T."/>
            <person name="Ye R.Z."/>
            <person name="Que T.C."/>
            <person name="Du C.H."/>
            <person name="Zhou Y.H."/>
            <person name="Cheng J.X."/>
            <person name="Dai P.F."/>
            <person name="Guo W.B."/>
            <person name="Han X.H."/>
            <person name="Huang E.J."/>
            <person name="Li L.F."/>
            <person name="Wei W."/>
            <person name="Gao Y.C."/>
            <person name="Liu J.Z."/>
            <person name="Shao H.Z."/>
            <person name="Wang X."/>
            <person name="Wang C.C."/>
            <person name="Yang T.C."/>
            <person name="Huo Q.B."/>
            <person name="Li W."/>
            <person name="Chen H.Y."/>
            <person name="Chen S.E."/>
            <person name="Zhou L.G."/>
            <person name="Ni X.B."/>
            <person name="Tian J.H."/>
            <person name="Sheng Y."/>
            <person name="Liu T."/>
            <person name="Pan Y.S."/>
            <person name="Xia L.Y."/>
            <person name="Li J."/>
            <person name="Zhao F."/>
            <person name="Cao W.C."/>
        </authorList>
    </citation>
    <scope>NUCLEOTIDE SEQUENCE [LARGE SCALE GENOMIC DNA]</scope>
    <source>
        <strain evidence="1">Iper-2018</strain>
    </source>
</reference>
<dbReference type="Proteomes" id="UP000805193">
    <property type="component" value="Unassembled WGS sequence"/>
</dbReference>
<comment type="caution">
    <text evidence="1">The sequence shown here is derived from an EMBL/GenBank/DDBJ whole genome shotgun (WGS) entry which is preliminary data.</text>
</comment>
<protein>
    <submittedName>
        <fullName evidence="1">Uncharacterized protein</fullName>
    </submittedName>
</protein>